<evidence type="ECO:0000256" key="1">
    <source>
        <dbReference type="SAM" id="SignalP"/>
    </source>
</evidence>
<proteinExistence type="predicted"/>
<dbReference type="InterPro" id="IPR016186">
    <property type="entry name" value="C-type_lectin-like/link_sf"/>
</dbReference>
<dbReference type="InterPro" id="IPR001304">
    <property type="entry name" value="C-type_lectin-like"/>
</dbReference>
<dbReference type="CDD" id="cd00037">
    <property type="entry name" value="CLECT"/>
    <property type="match status" value="1"/>
</dbReference>
<dbReference type="SUPFAM" id="SSF56436">
    <property type="entry name" value="C-type lectin-like"/>
    <property type="match status" value="1"/>
</dbReference>
<dbReference type="Proteomes" id="UP000625711">
    <property type="component" value="Unassembled WGS sequence"/>
</dbReference>
<gene>
    <name evidence="3" type="ORF">GWI33_003187</name>
</gene>
<evidence type="ECO:0000313" key="4">
    <source>
        <dbReference type="Proteomes" id="UP000625711"/>
    </source>
</evidence>
<dbReference type="AlphaFoldDB" id="A0A834MN28"/>
<feature type="domain" description="C-type lectin" evidence="2">
    <location>
        <begin position="40"/>
        <end position="156"/>
    </location>
</feature>
<evidence type="ECO:0000259" key="2">
    <source>
        <dbReference type="PROSITE" id="PS50041"/>
    </source>
</evidence>
<dbReference type="Pfam" id="PF00059">
    <property type="entry name" value="Lectin_C"/>
    <property type="match status" value="1"/>
</dbReference>
<evidence type="ECO:0000313" key="3">
    <source>
        <dbReference type="EMBL" id="KAF7286920.1"/>
    </source>
</evidence>
<name>A0A834MN28_RHYFE</name>
<dbReference type="PROSITE" id="PS50041">
    <property type="entry name" value="C_TYPE_LECTIN_2"/>
    <property type="match status" value="1"/>
</dbReference>
<comment type="caution">
    <text evidence="3">The sequence shown here is derived from an EMBL/GenBank/DDBJ whole genome shotgun (WGS) entry which is preliminary data.</text>
</comment>
<feature type="signal peptide" evidence="1">
    <location>
        <begin position="1"/>
        <end position="18"/>
    </location>
</feature>
<reference evidence="3" key="1">
    <citation type="submission" date="2020-08" db="EMBL/GenBank/DDBJ databases">
        <title>Genome sequencing and assembly of the red palm weevil Rhynchophorus ferrugineus.</title>
        <authorList>
            <person name="Dias G.B."/>
            <person name="Bergman C.M."/>
            <person name="Manee M."/>
        </authorList>
    </citation>
    <scope>NUCLEOTIDE SEQUENCE</scope>
    <source>
        <strain evidence="3">AA-2017</strain>
        <tissue evidence="3">Whole larva</tissue>
    </source>
</reference>
<dbReference type="EMBL" id="JAACXV010000018">
    <property type="protein sequence ID" value="KAF7286920.1"/>
    <property type="molecule type" value="Genomic_DNA"/>
</dbReference>
<keyword evidence="4" id="KW-1185">Reference proteome</keyword>
<protein>
    <recommendedName>
        <fullName evidence="2">C-type lectin domain-containing protein</fullName>
    </recommendedName>
</protein>
<organism evidence="3 4">
    <name type="scientific">Rhynchophorus ferrugineus</name>
    <name type="common">Red palm weevil</name>
    <name type="synonym">Curculio ferrugineus</name>
    <dbReference type="NCBI Taxonomy" id="354439"/>
    <lineage>
        <taxon>Eukaryota</taxon>
        <taxon>Metazoa</taxon>
        <taxon>Ecdysozoa</taxon>
        <taxon>Arthropoda</taxon>
        <taxon>Hexapoda</taxon>
        <taxon>Insecta</taxon>
        <taxon>Pterygota</taxon>
        <taxon>Neoptera</taxon>
        <taxon>Endopterygota</taxon>
        <taxon>Coleoptera</taxon>
        <taxon>Polyphaga</taxon>
        <taxon>Cucujiformia</taxon>
        <taxon>Curculionidae</taxon>
        <taxon>Dryophthorinae</taxon>
        <taxon>Rhynchophorus</taxon>
    </lineage>
</organism>
<dbReference type="InterPro" id="IPR016187">
    <property type="entry name" value="CTDL_fold"/>
</dbReference>
<feature type="chain" id="PRO_5032344082" description="C-type lectin domain-containing protein" evidence="1">
    <location>
        <begin position="19"/>
        <end position="163"/>
    </location>
</feature>
<keyword evidence="1" id="KW-0732">Signal</keyword>
<accession>A0A834MN28</accession>
<sequence>MSLKVFIFIFSLCSITLCKNLTNRQNKSDAMESSASELEYIVSDEKVNFFKAIISCLEADMELATVLNKEQQERLDYSLRESLTQEGYWLSGTNLPEPDIKQYYWLTGGKKAVYTNWLPEEPKLDVDEHCISWLEKENGIGWSVQNCYAELQYVCQYNPYKQT</sequence>
<dbReference type="OrthoDB" id="8032540at2759"/>
<dbReference type="SMART" id="SM00034">
    <property type="entry name" value="CLECT"/>
    <property type="match status" value="1"/>
</dbReference>
<dbReference type="Gene3D" id="3.10.100.10">
    <property type="entry name" value="Mannose-Binding Protein A, subunit A"/>
    <property type="match status" value="1"/>
</dbReference>